<keyword evidence="4 7" id="KW-0812">Transmembrane</keyword>
<dbReference type="InterPro" id="IPR011014">
    <property type="entry name" value="MscS_channel_TM-2"/>
</dbReference>
<dbReference type="EMBL" id="DRTD01000025">
    <property type="protein sequence ID" value="HHE54211.1"/>
    <property type="molecule type" value="Genomic_DNA"/>
</dbReference>
<dbReference type="InterPro" id="IPR006685">
    <property type="entry name" value="MscS_channel_2nd"/>
</dbReference>
<dbReference type="Gene3D" id="2.30.30.60">
    <property type="match status" value="1"/>
</dbReference>
<feature type="domain" description="Mechanosensitive ion channel MscS C-terminal" evidence="9">
    <location>
        <begin position="186"/>
        <end position="269"/>
    </location>
</feature>
<evidence type="ECO:0000256" key="5">
    <source>
        <dbReference type="ARBA" id="ARBA00022989"/>
    </source>
</evidence>
<comment type="subcellular location">
    <subcellularLocation>
        <location evidence="1">Cell membrane</location>
        <topology evidence="1">Multi-pass membrane protein</topology>
    </subcellularLocation>
</comment>
<gene>
    <name evidence="11" type="ORF">ENL21_00385</name>
</gene>
<dbReference type="InterPro" id="IPR023408">
    <property type="entry name" value="MscS_beta-dom_sf"/>
</dbReference>
<dbReference type="Pfam" id="PF21082">
    <property type="entry name" value="MS_channel_3rd"/>
    <property type="match status" value="1"/>
</dbReference>
<dbReference type="PANTHER" id="PTHR30347:SF1">
    <property type="entry name" value="MECHANOSENSITIVE CHANNEL MSCK"/>
    <property type="match status" value="1"/>
</dbReference>
<dbReference type="PANTHER" id="PTHR30347">
    <property type="entry name" value="POTASSIUM CHANNEL RELATED"/>
    <property type="match status" value="1"/>
</dbReference>
<dbReference type="GO" id="GO:0005886">
    <property type="term" value="C:plasma membrane"/>
    <property type="evidence" value="ECO:0007669"/>
    <property type="project" value="UniProtKB-SubCell"/>
</dbReference>
<keyword evidence="6 7" id="KW-0472">Membrane</keyword>
<dbReference type="SUPFAM" id="SSF82689">
    <property type="entry name" value="Mechanosensitive channel protein MscS (YggB), C-terminal domain"/>
    <property type="match status" value="1"/>
</dbReference>
<evidence type="ECO:0000259" key="10">
    <source>
        <dbReference type="Pfam" id="PF21088"/>
    </source>
</evidence>
<dbReference type="InterPro" id="IPR010920">
    <property type="entry name" value="LSM_dom_sf"/>
</dbReference>
<evidence type="ECO:0000256" key="2">
    <source>
        <dbReference type="ARBA" id="ARBA00008017"/>
    </source>
</evidence>
<evidence type="ECO:0000259" key="8">
    <source>
        <dbReference type="Pfam" id="PF00924"/>
    </source>
</evidence>
<dbReference type="Gene3D" id="3.30.70.100">
    <property type="match status" value="1"/>
</dbReference>
<comment type="similarity">
    <text evidence="2">Belongs to the MscS (TC 1.A.23) family.</text>
</comment>
<evidence type="ECO:0000256" key="6">
    <source>
        <dbReference type="ARBA" id="ARBA00023136"/>
    </source>
</evidence>
<evidence type="ECO:0000259" key="9">
    <source>
        <dbReference type="Pfam" id="PF21082"/>
    </source>
</evidence>
<name>A0A7V5H1N2_CALAY</name>
<dbReference type="InterPro" id="IPR052702">
    <property type="entry name" value="MscS-like_channel"/>
</dbReference>
<dbReference type="AlphaFoldDB" id="A0A7V5H1N2"/>
<dbReference type="InterPro" id="IPR011066">
    <property type="entry name" value="MscS_channel_C_sf"/>
</dbReference>
<dbReference type="Proteomes" id="UP000886111">
    <property type="component" value="Unassembled WGS sequence"/>
</dbReference>
<evidence type="ECO:0000256" key="4">
    <source>
        <dbReference type="ARBA" id="ARBA00022692"/>
    </source>
</evidence>
<dbReference type="SUPFAM" id="SSF50182">
    <property type="entry name" value="Sm-like ribonucleoproteins"/>
    <property type="match status" value="1"/>
</dbReference>
<feature type="domain" description="Mechanosensitive ion channel MscS" evidence="8">
    <location>
        <begin position="112"/>
        <end position="179"/>
    </location>
</feature>
<dbReference type="Pfam" id="PF21088">
    <property type="entry name" value="MS_channel_1st"/>
    <property type="match status" value="1"/>
</dbReference>
<feature type="domain" description="Mechanosensitive ion channel transmembrane helices 2/3" evidence="10">
    <location>
        <begin position="74"/>
        <end position="111"/>
    </location>
</feature>
<dbReference type="GO" id="GO:0008381">
    <property type="term" value="F:mechanosensitive monoatomic ion channel activity"/>
    <property type="evidence" value="ECO:0007669"/>
    <property type="project" value="UniProtKB-ARBA"/>
</dbReference>
<protein>
    <submittedName>
        <fullName evidence="11">Mechanosensitive ion channel family protein</fullName>
    </submittedName>
</protein>
<evidence type="ECO:0000256" key="3">
    <source>
        <dbReference type="ARBA" id="ARBA00022475"/>
    </source>
</evidence>
<dbReference type="InterPro" id="IPR049142">
    <property type="entry name" value="MS_channel_1st"/>
</dbReference>
<feature type="transmembrane region" description="Helical" evidence="7">
    <location>
        <begin position="24"/>
        <end position="43"/>
    </location>
</feature>
<proteinExistence type="inferred from homology"/>
<dbReference type="InterPro" id="IPR049278">
    <property type="entry name" value="MS_channel_C"/>
</dbReference>
<evidence type="ECO:0000256" key="1">
    <source>
        <dbReference type="ARBA" id="ARBA00004651"/>
    </source>
</evidence>
<dbReference type="SUPFAM" id="SSF82861">
    <property type="entry name" value="Mechanosensitive channel protein MscS (YggB), transmembrane region"/>
    <property type="match status" value="1"/>
</dbReference>
<keyword evidence="3" id="KW-1003">Cell membrane</keyword>
<keyword evidence="5 7" id="KW-1133">Transmembrane helix</keyword>
<feature type="transmembrane region" description="Helical" evidence="7">
    <location>
        <begin position="71"/>
        <end position="90"/>
    </location>
</feature>
<evidence type="ECO:0000256" key="7">
    <source>
        <dbReference type="SAM" id="Phobius"/>
    </source>
</evidence>
<feature type="transmembrane region" description="Helical" evidence="7">
    <location>
        <begin position="96"/>
        <end position="125"/>
    </location>
</feature>
<evidence type="ECO:0000313" key="11">
    <source>
        <dbReference type="EMBL" id="HHE54211.1"/>
    </source>
</evidence>
<comment type="caution">
    <text evidence="11">The sequence shown here is derived from an EMBL/GenBank/DDBJ whole genome shotgun (WGS) entry which is preliminary data.</text>
</comment>
<organism evidence="11">
    <name type="scientific">Caldithrix abyssi</name>
    <dbReference type="NCBI Taxonomy" id="187145"/>
    <lineage>
        <taxon>Bacteria</taxon>
        <taxon>Pseudomonadati</taxon>
        <taxon>Calditrichota</taxon>
        <taxon>Calditrichia</taxon>
        <taxon>Calditrichales</taxon>
        <taxon>Calditrichaceae</taxon>
        <taxon>Caldithrix</taxon>
    </lineage>
</organism>
<dbReference type="Pfam" id="PF00924">
    <property type="entry name" value="MS_channel_2nd"/>
    <property type="match status" value="1"/>
</dbReference>
<dbReference type="Gene3D" id="1.10.287.1260">
    <property type="match status" value="1"/>
</dbReference>
<sequence length="287" mass="32645">MDSVFQKFETVFTFTLFSINQTPVTLASIILFFLMIVLFYLFSKIFNRFLLKRVLNKFGVEPGLQFTLMRVSHYLLIITGIIIAFQFIGIDLSGLAIILGLLSVGIGFGLQNITSNFVAGLILLFERPIQIGDRVMIGDLEGDVTDINIRSTTIRTLNNVSIIVPNSEFISNKVVNWSHGDTKVRIEVNVGVAYSSDLDLVLKTLKEIALEHPKVLKRPEPQVIFESFGDSAWNLNLRVWLPDPHKHHQIKSELNCAIVRKFRERNIEIPFPQQDVYVKELPVSKEN</sequence>
<reference evidence="11" key="1">
    <citation type="journal article" date="2020" name="mSystems">
        <title>Genome- and Community-Level Interaction Insights into Carbon Utilization and Element Cycling Functions of Hydrothermarchaeota in Hydrothermal Sediment.</title>
        <authorList>
            <person name="Zhou Z."/>
            <person name="Liu Y."/>
            <person name="Xu W."/>
            <person name="Pan J."/>
            <person name="Luo Z.H."/>
            <person name="Li M."/>
        </authorList>
    </citation>
    <scope>NUCLEOTIDE SEQUENCE [LARGE SCALE GENOMIC DNA]</scope>
    <source>
        <strain evidence="11">HyVt-76</strain>
    </source>
</reference>
<accession>A0A7V5H1N2</accession>